<feature type="transmembrane region" description="Helical" evidence="4">
    <location>
        <begin position="583"/>
        <end position="606"/>
    </location>
</feature>
<keyword evidence="1" id="KW-0677">Repeat</keyword>
<keyword evidence="4" id="KW-1133">Transmembrane helix</keyword>
<dbReference type="SUPFAM" id="SSF48403">
    <property type="entry name" value="Ankyrin repeat"/>
    <property type="match status" value="1"/>
</dbReference>
<evidence type="ECO:0000256" key="2">
    <source>
        <dbReference type="ARBA" id="ARBA00023043"/>
    </source>
</evidence>
<name>A0A7S2LNI9_9DINO</name>
<accession>A0A7S2LNI9</accession>
<dbReference type="PANTHER" id="PTHR24123">
    <property type="entry name" value="ANKYRIN REPEAT-CONTAINING"/>
    <property type="match status" value="1"/>
</dbReference>
<dbReference type="Gene3D" id="1.25.40.20">
    <property type="entry name" value="Ankyrin repeat-containing domain"/>
    <property type="match status" value="1"/>
</dbReference>
<reference evidence="5" key="1">
    <citation type="submission" date="2021-01" db="EMBL/GenBank/DDBJ databases">
        <authorList>
            <person name="Corre E."/>
            <person name="Pelletier E."/>
            <person name="Niang G."/>
            <person name="Scheremetjew M."/>
            <person name="Finn R."/>
            <person name="Kale V."/>
            <person name="Holt S."/>
            <person name="Cochrane G."/>
            <person name="Meng A."/>
            <person name="Brown T."/>
            <person name="Cohen L."/>
        </authorList>
    </citation>
    <scope>NUCLEOTIDE SEQUENCE</scope>
    <source>
        <strain evidence="5">RCC3387</strain>
    </source>
</reference>
<proteinExistence type="predicted"/>
<evidence type="ECO:0008006" key="6">
    <source>
        <dbReference type="Google" id="ProtNLM"/>
    </source>
</evidence>
<keyword evidence="4" id="KW-0472">Membrane</keyword>
<evidence type="ECO:0000313" key="5">
    <source>
        <dbReference type="EMBL" id="CAD9611634.1"/>
    </source>
</evidence>
<feature type="transmembrane region" description="Helical" evidence="4">
    <location>
        <begin position="705"/>
        <end position="728"/>
    </location>
</feature>
<feature type="transmembrane region" description="Helical" evidence="4">
    <location>
        <begin position="643"/>
        <end position="664"/>
    </location>
</feature>
<protein>
    <recommendedName>
        <fullName evidence="6">Ion transport domain-containing protein</fullName>
    </recommendedName>
</protein>
<dbReference type="EMBL" id="HBGW01064987">
    <property type="protein sequence ID" value="CAD9611634.1"/>
    <property type="molecule type" value="Transcribed_RNA"/>
</dbReference>
<evidence type="ECO:0000256" key="3">
    <source>
        <dbReference type="SAM" id="MobiDB-lite"/>
    </source>
</evidence>
<dbReference type="InterPro" id="IPR051165">
    <property type="entry name" value="Multifunctional_ANK_Repeat"/>
</dbReference>
<feature type="region of interest" description="Disordered" evidence="3">
    <location>
        <begin position="770"/>
        <end position="796"/>
    </location>
</feature>
<dbReference type="PANTHER" id="PTHR24123:SF33">
    <property type="entry name" value="PROTEIN HOS4"/>
    <property type="match status" value="1"/>
</dbReference>
<keyword evidence="4" id="KW-0812">Transmembrane</keyword>
<gene>
    <name evidence="5" type="ORF">BRAN1462_LOCUS41436</name>
</gene>
<organism evidence="5">
    <name type="scientific">Zooxanthella nutricula</name>
    <dbReference type="NCBI Taxonomy" id="1333877"/>
    <lineage>
        <taxon>Eukaryota</taxon>
        <taxon>Sar</taxon>
        <taxon>Alveolata</taxon>
        <taxon>Dinophyceae</taxon>
        <taxon>Peridiniales</taxon>
        <taxon>Peridiniales incertae sedis</taxon>
        <taxon>Zooxanthella</taxon>
    </lineage>
</organism>
<dbReference type="SMART" id="SM00248">
    <property type="entry name" value="ANK"/>
    <property type="match status" value="4"/>
</dbReference>
<feature type="transmembrane region" description="Helical" evidence="4">
    <location>
        <begin position="543"/>
        <end position="562"/>
    </location>
</feature>
<evidence type="ECO:0000256" key="1">
    <source>
        <dbReference type="ARBA" id="ARBA00022737"/>
    </source>
</evidence>
<dbReference type="InterPro" id="IPR002110">
    <property type="entry name" value="Ankyrin_rpt"/>
</dbReference>
<evidence type="ECO:0000256" key="4">
    <source>
        <dbReference type="SAM" id="Phobius"/>
    </source>
</evidence>
<sequence length="849" mass="93576">MFPTISFRRTLMLAPTQRMFNEQTNLDLFRPLRTHGPMDGARGRYGLLDTREQAPPVVHPGYRGGPVAPPLQELEFTWNGRTCHGNALHKAAADGDAGTAASLLDAGWGVGLATSRLHYVTWFNNSPQEGSGEAIHIAASRGYVKIVQLLIEHRASFGSFVTRSSKNHYDVLHAAVFAEGSGGKFETVNSLLGLKATITANSDKKWPLQLAFQTGQAKLIPLIRNAMEEQNCDLDEIENEDVQGAKTPLRIGIEMRKLSREQLAEVAAPTAQSLKIFIRHQPECIPAFLNKLRDVNKMQPAQLAQLFEPCDLPRVIKECPALAGPVLDALTAQPKVQNEGWHPLPNRISFAPRNMWHTLRDLMNSARDFDAVYAADQSWRCDPVSFAAPDWHKEWTDTPARPIRDVAIKVCHVPDLISVEFFAALCHAADDDTLEELFKNDIIRGAVELVWWHGAFKVDLVQVVANVCGLALLIWDTYAARASQSKDPLIIGVSASFVVAKAVLELGHEILQFRGLARIGQARDYFDLGNAYEVFRCALPGVLMHWECHSAVHILIIILYWLRLTEVYFSERLSLQLLPIERLARGLGPATVVATISFCTFTHAFYALASWQDDYTTPIIQHSFKVLISGDIDVIGKGALPAVLTYISVCVFTIFSLNIFIGVIGQNYTIQQNIGPLVVRNVRAQICSTYLLRASFIPQIFSERWALVLSVLAVGFALSLVIFTTVVAPISQTLLIPAFAVSQMVMVFSAYQNSGRIPWAASAGGTIAQEGSTDALGNAPDSSAEEEDSVTSPTALESGMLQARSRRLSMRSRPSSPFATADKHYVWLALVKHMDVGGHDGTPSRSVRP</sequence>
<dbReference type="InterPro" id="IPR036770">
    <property type="entry name" value="Ankyrin_rpt-contain_sf"/>
</dbReference>
<dbReference type="Pfam" id="PF12796">
    <property type="entry name" value="Ank_2"/>
    <property type="match status" value="1"/>
</dbReference>
<keyword evidence="2" id="KW-0040">ANK repeat</keyword>
<dbReference type="AlphaFoldDB" id="A0A7S2LNI9"/>